<dbReference type="AlphaFoldDB" id="A0A0L0SLE3"/>
<gene>
    <name evidence="1" type="ORF">AMAG_18978</name>
</gene>
<protein>
    <submittedName>
        <fullName evidence="1">Uncharacterized protein</fullName>
    </submittedName>
</protein>
<dbReference type="Proteomes" id="UP000054350">
    <property type="component" value="Unassembled WGS sequence"/>
</dbReference>
<reference evidence="1 2" key="1">
    <citation type="submission" date="2009-11" db="EMBL/GenBank/DDBJ databases">
        <title>Annotation of Allomyces macrogynus ATCC 38327.</title>
        <authorList>
            <consortium name="The Broad Institute Genome Sequencing Platform"/>
            <person name="Russ C."/>
            <person name="Cuomo C."/>
            <person name="Burger G."/>
            <person name="Gray M.W."/>
            <person name="Holland P.W.H."/>
            <person name="King N."/>
            <person name="Lang F.B.F."/>
            <person name="Roger A.J."/>
            <person name="Ruiz-Trillo I."/>
            <person name="Young S.K."/>
            <person name="Zeng Q."/>
            <person name="Gargeya S."/>
            <person name="Fitzgerald M."/>
            <person name="Haas B."/>
            <person name="Abouelleil A."/>
            <person name="Alvarado L."/>
            <person name="Arachchi H.M."/>
            <person name="Berlin A."/>
            <person name="Chapman S.B."/>
            <person name="Gearin G."/>
            <person name="Goldberg J."/>
            <person name="Griggs A."/>
            <person name="Gujja S."/>
            <person name="Hansen M."/>
            <person name="Heiman D."/>
            <person name="Howarth C."/>
            <person name="Larimer J."/>
            <person name="Lui A."/>
            <person name="MacDonald P.J.P."/>
            <person name="McCowen C."/>
            <person name="Montmayeur A."/>
            <person name="Murphy C."/>
            <person name="Neiman D."/>
            <person name="Pearson M."/>
            <person name="Priest M."/>
            <person name="Roberts A."/>
            <person name="Saif S."/>
            <person name="Shea T."/>
            <person name="Sisk P."/>
            <person name="Stolte C."/>
            <person name="Sykes S."/>
            <person name="Wortman J."/>
            <person name="Nusbaum C."/>
            <person name="Birren B."/>
        </authorList>
    </citation>
    <scope>NUCLEOTIDE SEQUENCE [LARGE SCALE GENOMIC DNA]</scope>
    <source>
        <strain evidence="1 2">ATCC 38327</strain>
    </source>
</reference>
<reference evidence="2" key="2">
    <citation type="submission" date="2009-11" db="EMBL/GenBank/DDBJ databases">
        <title>The Genome Sequence of Allomyces macrogynus strain ATCC 38327.</title>
        <authorList>
            <consortium name="The Broad Institute Genome Sequencing Platform"/>
            <person name="Russ C."/>
            <person name="Cuomo C."/>
            <person name="Shea T."/>
            <person name="Young S.K."/>
            <person name="Zeng Q."/>
            <person name="Koehrsen M."/>
            <person name="Haas B."/>
            <person name="Borodovsky M."/>
            <person name="Guigo R."/>
            <person name="Alvarado L."/>
            <person name="Berlin A."/>
            <person name="Borenstein D."/>
            <person name="Chen Z."/>
            <person name="Engels R."/>
            <person name="Freedman E."/>
            <person name="Gellesch M."/>
            <person name="Goldberg J."/>
            <person name="Griggs A."/>
            <person name="Gujja S."/>
            <person name="Heiman D."/>
            <person name="Hepburn T."/>
            <person name="Howarth C."/>
            <person name="Jen D."/>
            <person name="Larson L."/>
            <person name="Lewis B."/>
            <person name="Mehta T."/>
            <person name="Park D."/>
            <person name="Pearson M."/>
            <person name="Roberts A."/>
            <person name="Saif S."/>
            <person name="Shenoy N."/>
            <person name="Sisk P."/>
            <person name="Stolte C."/>
            <person name="Sykes S."/>
            <person name="Walk T."/>
            <person name="White J."/>
            <person name="Yandava C."/>
            <person name="Burger G."/>
            <person name="Gray M.W."/>
            <person name="Holland P.W.H."/>
            <person name="King N."/>
            <person name="Lang F.B.F."/>
            <person name="Roger A.J."/>
            <person name="Ruiz-Trillo I."/>
            <person name="Lander E."/>
            <person name="Nusbaum C."/>
        </authorList>
    </citation>
    <scope>NUCLEOTIDE SEQUENCE [LARGE SCALE GENOMIC DNA]</scope>
    <source>
        <strain evidence="2">ATCC 38327</strain>
    </source>
</reference>
<keyword evidence="2" id="KW-1185">Reference proteome</keyword>
<name>A0A0L0SLE3_ALLM3</name>
<sequence>MSLARACTAPTRTTPLWRCCLRSTICDRHRRALQSRLLHVRYGSTRSTAPRAAWHHARHRTTVARHRARFGNEHGTFFHCRTRRTGILGQLRLMQVRSAHFTALAVAPSSRRI</sequence>
<dbReference type="EMBL" id="GG745342">
    <property type="protein sequence ID" value="KNE63258.1"/>
    <property type="molecule type" value="Genomic_DNA"/>
</dbReference>
<proteinExistence type="predicted"/>
<organism evidence="1 2">
    <name type="scientific">Allomyces macrogynus (strain ATCC 38327)</name>
    <name type="common">Allomyces javanicus var. macrogynus</name>
    <dbReference type="NCBI Taxonomy" id="578462"/>
    <lineage>
        <taxon>Eukaryota</taxon>
        <taxon>Fungi</taxon>
        <taxon>Fungi incertae sedis</taxon>
        <taxon>Blastocladiomycota</taxon>
        <taxon>Blastocladiomycetes</taxon>
        <taxon>Blastocladiales</taxon>
        <taxon>Blastocladiaceae</taxon>
        <taxon>Allomyces</taxon>
    </lineage>
</organism>
<evidence type="ECO:0000313" key="2">
    <source>
        <dbReference type="Proteomes" id="UP000054350"/>
    </source>
</evidence>
<dbReference type="VEuPathDB" id="FungiDB:AMAG_18978"/>
<evidence type="ECO:0000313" key="1">
    <source>
        <dbReference type="EMBL" id="KNE63258.1"/>
    </source>
</evidence>
<accession>A0A0L0SLE3</accession>